<organism evidence="2 3">
    <name type="scientific">Candidatus Scalindua rubra</name>
    <dbReference type="NCBI Taxonomy" id="1872076"/>
    <lineage>
        <taxon>Bacteria</taxon>
        <taxon>Pseudomonadati</taxon>
        <taxon>Planctomycetota</taxon>
        <taxon>Candidatus Brocadiia</taxon>
        <taxon>Candidatus Brocadiales</taxon>
        <taxon>Candidatus Scalinduaceae</taxon>
        <taxon>Candidatus Scalindua</taxon>
    </lineage>
</organism>
<dbReference type="CDD" id="cd09872">
    <property type="entry name" value="PIN_Sll0205-like"/>
    <property type="match status" value="1"/>
</dbReference>
<reference evidence="2 3" key="1">
    <citation type="submission" date="2016-07" db="EMBL/GenBank/DDBJ databases">
        <title>Draft genome of Scalindua rubra, obtained from a brine-seawater interface in the Red Sea, sheds light on salt adaptation in anammox bacteria.</title>
        <authorList>
            <person name="Speth D.R."/>
            <person name="Lagkouvardos I."/>
            <person name="Wang Y."/>
            <person name="Qian P.-Y."/>
            <person name="Dutilh B.E."/>
            <person name="Jetten M.S."/>
        </authorList>
    </citation>
    <scope>NUCLEOTIDE SEQUENCE [LARGE SCALE GENOMIC DNA]</scope>
    <source>
        <strain evidence="2">BSI-1</strain>
    </source>
</reference>
<evidence type="ECO:0000313" key="2">
    <source>
        <dbReference type="EMBL" id="ODS33364.1"/>
    </source>
</evidence>
<dbReference type="Pfam" id="PF01850">
    <property type="entry name" value="PIN"/>
    <property type="match status" value="1"/>
</dbReference>
<comment type="caution">
    <text evidence="2">The sequence shown here is derived from an EMBL/GenBank/DDBJ whole genome shotgun (WGS) entry which is preliminary data.</text>
</comment>
<dbReference type="EMBL" id="MAYW01000030">
    <property type="protein sequence ID" value="ODS33364.1"/>
    <property type="molecule type" value="Genomic_DNA"/>
</dbReference>
<dbReference type="InterPro" id="IPR052919">
    <property type="entry name" value="TA_system_RNase"/>
</dbReference>
<dbReference type="PANTHER" id="PTHR36173">
    <property type="entry name" value="RIBONUCLEASE VAPC16-RELATED"/>
    <property type="match status" value="1"/>
</dbReference>
<evidence type="ECO:0000313" key="3">
    <source>
        <dbReference type="Proteomes" id="UP000094056"/>
    </source>
</evidence>
<dbReference type="InterPro" id="IPR041705">
    <property type="entry name" value="PIN_Sll0205"/>
</dbReference>
<evidence type="ECO:0000259" key="1">
    <source>
        <dbReference type="Pfam" id="PF01850"/>
    </source>
</evidence>
<gene>
    <name evidence="2" type="ORF">SCARUB_01473</name>
</gene>
<dbReference type="InterPro" id="IPR029060">
    <property type="entry name" value="PIN-like_dom_sf"/>
</dbReference>
<sequence>MILLDTHIWIWYLTKDKRLKERTYKLISRLKQKNEAYISSISIWEVCKLHEKGKIKFSLPLRTWLNSALTKGILIQELSTDIYLESCSLPGIFHGDPVDQMIVATTRLLNYKLITYDHKITNYKHVELFSLS</sequence>
<feature type="domain" description="PIN" evidence="1">
    <location>
        <begin position="2"/>
        <end position="123"/>
    </location>
</feature>
<dbReference type="SUPFAM" id="SSF88723">
    <property type="entry name" value="PIN domain-like"/>
    <property type="match status" value="1"/>
</dbReference>
<proteinExistence type="predicted"/>
<dbReference type="Proteomes" id="UP000094056">
    <property type="component" value="Unassembled WGS sequence"/>
</dbReference>
<dbReference type="InterPro" id="IPR002716">
    <property type="entry name" value="PIN_dom"/>
</dbReference>
<protein>
    <submittedName>
        <fullName evidence="2">PIN domain protein</fullName>
    </submittedName>
</protein>
<dbReference type="Gene3D" id="3.40.50.1010">
    <property type="entry name" value="5'-nuclease"/>
    <property type="match status" value="1"/>
</dbReference>
<dbReference type="PANTHER" id="PTHR36173:SF1">
    <property type="entry name" value="RIBONUCLEASE VAPC22"/>
    <property type="match status" value="1"/>
</dbReference>
<accession>A0A1E3XEJ1</accession>
<dbReference type="AlphaFoldDB" id="A0A1E3XEJ1"/>
<name>A0A1E3XEJ1_9BACT</name>